<dbReference type="EMBL" id="JBHRZF010000092">
    <property type="protein sequence ID" value="MFC3860736.1"/>
    <property type="molecule type" value="Genomic_DNA"/>
</dbReference>
<proteinExistence type="predicted"/>
<protein>
    <submittedName>
        <fullName evidence="2">AAA family ATPase</fullName>
    </submittedName>
</protein>
<accession>A0ABV8A5S1</accession>
<dbReference type="InterPro" id="IPR003593">
    <property type="entry name" value="AAA+_ATPase"/>
</dbReference>
<dbReference type="InterPro" id="IPR027417">
    <property type="entry name" value="P-loop_NTPase"/>
</dbReference>
<dbReference type="RefSeq" id="WP_380076961.1">
    <property type="nucleotide sequence ID" value="NZ_JBHRZF010000092.1"/>
</dbReference>
<dbReference type="PANTHER" id="PTHR37291:SF1">
    <property type="entry name" value="TYPE IV METHYL-DIRECTED RESTRICTION ENZYME ECOKMCRB SUBUNIT"/>
    <property type="match status" value="1"/>
</dbReference>
<dbReference type="Pfam" id="PF07728">
    <property type="entry name" value="AAA_5"/>
    <property type="match status" value="1"/>
</dbReference>
<dbReference type="SMART" id="SM00382">
    <property type="entry name" value="AAA"/>
    <property type="match status" value="1"/>
</dbReference>
<dbReference type="Proteomes" id="UP001595748">
    <property type="component" value="Unassembled WGS sequence"/>
</dbReference>
<dbReference type="Gene3D" id="3.40.50.300">
    <property type="entry name" value="P-loop containing nucleotide triphosphate hydrolases"/>
    <property type="match status" value="2"/>
</dbReference>
<feature type="domain" description="AAA+ ATPase" evidence="1">
    <location>
        <begin position="241"/>
        <end position="537"/>
    </location>
</feature>
<comment type="caution">
    <text evidence="2">The sequence shown here is derived from an EMBL/GenBank/DDBJ whole genome shotgun (WGS) entry which is preliminary data.</text>
</comment>
<dbReference type="Pfam" id="PF00004">
    <property type="entry name" value="AAA"/>
    <property type="match status" value="1"/>
</dbReference>
<dbReference type="PANTHER" id="PTHR37291">
    <property type="entry name" value="5-METHYLCYTOSINE-SPECIFIC RESTRICTION ENZYME B"/>
    <property type="match status" value="1"/>
</dbReference>
<keyword evidence="3" id="KW-1185">Reference proteome</keyword>
<evidence type="ECO:0000313" key="2">
    <source>
        <dbReference type="EMBL" id="MFC3860736.1"/>
    </source>
</evidence>
<gene>
    <name evidence="2" type="ORF">ACFOPQ_08165</name>
</gene>
<dbReference type="InterPro" id="IPR003959">
    <property type="entry name" value="ATPase_AAA_core"/>
</dbReference>
<sequence>MTTPQVTPDQLREKLTEWAQANSTRSSAEDQQTREGFTQKFPLERLTSLTLDEYVMGRGDKENFSYWLEYRTDKLGSIAGGAARKFGVYWSAKKQSYVFTTMFGAPEEAKDRTLKAIQSGAQRVAADDYVGADDATAQMGEWRYTLRLKPLTLYFPDKLLPINNPYHLQHFLRLFGQEPTGGPISMNRQLLTYLQTLPEAAAYDSLGLMRFLYTVYPPPKDDGSGKGLTEDVRYLLEVAEHTNNIILYGPPGTGKTHTARAFAQAWLAPEPAVQVDEAGTQASTWWQAIALALGQLGNATAEQIQAHSVMKRFAQQRKNTRVKNTVWAELLIHTHPDDESSNTARRAKPYLFTHTPISQSSPSGTSEGTLWTLSDEGKEYVSQLRAGVHRAPEPPQALHFVTFHPAFTYEEFIQGLRPTPSGGFEVRDGVFKRLCDTAHRNPDQDFVLIIDEINRADTAKTFGELITLIEDGKRSTPGERGQYEVTLPYAPQDVEPFSVPDNVYVIGTMNTADRSITLMDVALRRRFTFIAVPPRPELLTGVVEGTGLSPARLLSVLNRRLTKTLDADHQIGHAYLMAETLTAGDLAFRWRHKIIPLLQEYFYAREEELKALLGQALYRDALGEQPLAQTGLIAALEDFAAREQAATPPQG</sequence>
<organism evidence="2 3">
    <name type="scientific">Deinococcus antarcticus</name>
    <dbReference type="NCBI Taxonomy" id="1298767"/>
    <lineage>
        <taxon>Bacteria</taxon>
        <taxon>Thermotogati</taxon>
        <taxon>Deinococcota</taxon>
        <taxon>Deinococci</taxon>
        <taxon>Deinococcales</taxon>
        <taxon>Deinococcaceae</taxon>
        <taxon>Deinococcus</taxon>
    </lineage>
</organism>
<name>A0ABV8A5S1_9DEIO</name>
<dbReference type="CDD" id="cd00009">
    <property type="entry name" value="AAA"/>
    <property type="match status" value="1"/>
</dbReference>
<dbReference type="InterPro" id="IPR011704">
    <property type="entry name" value="ATPase_dyneun-rel_AAA"/>
</dbReference>
<evidence type="ECO:0000313" key="3">
    <source>
        <dbReference type="Proteomes" id="UP001595748"/>
    </source>
</evidence>
<evidence type="ECO:0000259" key="1">
    <source>
        <dbReference type="SMART" id="SM00382"/>
    </source>
</evidence>
<dbReference type="SUPFAM" id="SSF52540">
    <property type="entry name" value="P-loop containing nucleoside triphosphate hydrolases"/>
    <property type="match status" value="1"/>
</dbReference>
<dbReference type="InterPro" id="IPR052934">
    <property type="entry name" value="Methyl-DNA_Rec/Restrict_Enz"/>
</dbReference>
<reference evidence="3" key="1">
    <citation type="journal article" date="2019" name="Int. J. Syst. Evol. Microbiol.">
        <title>The Global Catalogue of Microorganisms (GCM) 10K type strain sequencing project: providing services to taxonomists for standard genome sequencing and annotation.</title>
        <authorList>
            <consortium name="The Broad Institute Genomics Platform"/>
            <consortium name="The Broad Institute Genome Sequencing Center for Infectious Disease"/>
            <person name="Wu L."/>
            <person name="Ma J."/>
        </authorList>
    </citation>
    <scope>NUCLEOTIDE SEQUENCE [LARGE SCALE GENOMIC DNA]</scope>
    <source>
        <strain evidence="3">CCTCC AB 2013263</strain>
    </source>
</reference>